<dbReference type="RefSeq" id="WP_197440622.1">
    <property type="nucleotide sequence ID" value="NZ_CP036281.1"/>
</dbReference>
<feature type="transmembrane region" description="Helical" evidence="12">
    <location>
        <begin position="12"/>
        <end position="35"/>
    </location>
</feature>
<reference evidence="13 14" key="1">
    <citation type="submission" date="2019-02" db="EMBL/GenBank/DDBJ databases">
        <title>Deep-cultivation of Planctomycetes and their phenomic and genomic characterization uncovers novel biology.</title>
        <authorList>
            <person name="Wiegand S."/>
            <person name="Jogler M."/>
            <person name="Boedeker C."/>
            <person name="Pinto D."/>
            <person name="Vollmers J."/>
            <person name="Rivas-Marin E."/>
            <person name="Kohn T."/>
            <person name="Peeters S.H."/>
            <person name="Heuer A."/>
            <person name="Rast P."/>
            <person name="Oberbeckmann S."/>
            <person name="Bunk B."/>
            <person name="Jeske O."/>
            <person name="Meyerdierks A."/>
            <person name="Storesund J.E."/>
            <person name="Kallscheuer N."/>
            <person name="Luecker S."/>
            <person name="Lage O.M."/>
            <person name="Pohl T."/>
            <person name="Merkel B.J."/>
            <person name="Hornburger P."/>
            <person name="Mueller R.-W."/>
            <person name="Bruemmer F."/>
            <person name="Labrenz M."/>
            <person name="Spormann A.M."/>
            <person name="Op den Camp H."/>
            <person name="Overmann J."/>
            <person name="Amann R."/>
            <person name="Jetten M.S.M."/>
            <person name="Mascher T."/>
            <person name="Medema M.H."/>
            <person name="Devos D.P."/>
            <person name="Kaster A.-K."/>
            <person name="Ovreas L."/>
            <person name="Rohde M."/>
            <person name="Galperin M.Y."/>
            <person name="Jogler C."/>
        </authorList>
    </citation>
    <scope>NUCLEOTIDE SEQUENCE [LARGE SCALE GENOMIC DNA]</scope>
    <source>
        <strain evidence="13 14">Pla110</strain>
    </source>
</reference>
<dbReference type="EMBL" id="CP036281">
    <property type="protein sequence ID" value="QDU80208.1"/>
    <property type="molecule type" value="Genomic_DNA"/>
</dbReference>
<evidence type="ECO:0000313" key="14">
    <source>
        <dbReference type="Proteomes" id="UP000317178"/>
    </source>
</evidence>
<feature type="transmembrane region" description="Helical" evidence="12">
    <location>
        <begin position="630"/>
        <end position="650"/>
    </location>
</feature>
<evidence type="ECO:0000256" key="3">
    <source>
        <dbReference type="ARBA" id="ARBA00022448"/>
    </source>
</evidence>
<keyword evidence="4" id="KW-1003">Cell membrane</keyword>
<comment type="similarity">
    <text evidence="2 11">Belongs to the sodium:solute symporter (SSF) (TC 2.A.21) family.</text>
</comment>
<feature type="transmembrane region" description="Helical" evidence="12">
    <location>
        <begin position="307"/>
        <end position="329"/>
    </location>
</feature>
<name>A0A518CLW0_9PLAN</name>
<feature type="transmembrane region" description="Helical" evidence="12">
    <location>
        <begin position="424"/>
        <end position="449"/>
    </location>
</feature>
<evidence type="ECO:0000256" key="12">
    <source>
        <dbReference type="SAM" id="Phobius"/>
    </source>
</evidence>
<feature type="transmembrane region" description="Helical" evidence="12">
    <location>
        <begin position="336"/>
        <end position="354"/>
    </location>
</feature>
<evidence type="ECO:0000256" key="8">
    <source>
        <dbReference type="ARBA" id="ARBA00023065"/>
    </source>
</evidence>
<dbReference type="InterPro" id="IPR038377">
    <property type="entry name" value="Na/Glc_symporter_sf"/>
</dbReference>
<dbReference type="KEGG" id="plon:Pla110_19320"/>
<dbReference type="InterPro" id="IPR051163">
    <property type="entry name" value="Sodium:Solute_Symporter_SSF"/>
</dbReference>
<evidence type="ECO:0000256" key="4">
    <source>
        <dbReference type="ARBA" id="ARBA00022475"/>
    </source>
</evidence>
<dbReference type="Pfam" id="PF00474">
    <property type="entry name" value="SSF"/>
    <property type="match status" value="2"/>
</dbReference>
<keyword evidence="9 12" id="KW-0472">Membrane</keyword>
<dbReference type="PANTHER" id="PTHR42985">
    <property type="entry name" value="SODIUM-COUPLED MONOCARBOXYLATE TRANSPORTER"/>
    <property type="match status" value="1"/>
</dbReference>
<feature type="transmembrane region" description="Helical" evidence="12">
    <location>
        <begin position="540"/>
        <end position="562"/>
    </location>
</feature>
<comment type="subcellular location">
    <subcellularLocation>
        <location evidence="1">Cell membrane</location>
        <topology evidence="1">Multi-pass membrane protein</topology>
    </subcellularLocation>
</comment>
<feature type="transmembrane region" description="Helical" evidence="12">
    <location>
        <begin position="568"/>
        <end position="589"/>
    </location>
</feature>
<gene>
    <name evidence="13" type="primary">sglT_2</name>
    <name evidence="13" type="ORF">Pla110_19320</name>
</gene>
<keyword evidence="8" id="KW-0406">Ion transport</keyword>
<evidence type="ECO:0000256" key="7">
    <source>
        <dbReference type="ARBA" id="ARBA00023053"/>
    </source>
</evidence>
<dbReference type="GO" id="GO:0015293">
    <property type="term" value="F:symporter activity"/>
    <property type="evidence" value="ECO:0007669"/>
    <property type="project" value="TreeGrafter"/>
</dbReference>
<accession>A0A518CLW0</accession>
<keyword evidence="10" id="KW-0739">Sodium transport</keyword>
<dbReference type="GO" id="GO:0005886">
    <property type="term" value="C:plasma membrane"/>
    <property type="evidence" value="ECO:0007669"/>
    <property type="project" value="UniProtKB-SubCell"/>
</dbReference>
<organism evidence="13 14">
    <name type="scientific">Polystyrenella longa</name>
    <dbReference type="NCBI Taxonomy" id="2528007"/>
    <lineage>
        <taxon>Bacteria</taxon>
        <taxon>Pseudomonadati</taxon>
        <taxon>Planctomycetota</taxon>
        <taxon>Planctomycetia</taxon>
        <taxon>Planctomycetales</taxon>
        <taxon>Planctomycetaceae</taxon>
        <taxon>Polystyrenella</taxon>
    </lineage>
</organism>
<evidence type="ECO:0000256" key="6">
    <source>
        <dbReference type="ARBA" id="ARBA00022989"/>
    </source>
</evidence>
<protein>
    <submittedName>
        <fullName evidence="13">Sodium/glucose cotransporter</fullName>
    </submittedName>
</protein>
<dbReference type="InterPro" id="IPR001734">
    <property type="entry name" value="Na/solute_symporter"/>
</dbReference>
<evidence type="ECO:0000256" key="9">
    <source>
        <dbReference type="ARBA" id="ARBA00023136"/>
    </source>
</evidence>
<evidence type="ECO:0000256" key="5">
    <source>
        <dbReference type="ARBA" id="ARBA00022692"/>
    </source>
</evidence>
<dbReference type="GO" id="GO:0006814">
    <property type="term" value="P:sodium ion transport"/>
    <property type="evidence" value="ECO:0007669"/>
    <property type="project" value="UniProtKB-KW"/>
</dbReference>
<dbReference type="PROSITE" id="PS50283">
    <property type="entry name" value="NA_SOLUT_SYMP_3"/>
    <property type="match status" value="1"/>
</dbReference>
<dbReference type="Proteomes" id="UP000317178">
    <property type="component" value="Chromosome"/>
</dbReference>
<evidence type="ECO:0000313" key="13">
    <source>
        <dbReference type="EMBL" id="QDU80208.1"/>
    </source>
</evidence>
<dbReference type="Gene3D" id="1.20.1730.10">
    <property type="entry name" value="Sodium/glucose cotransporter"/>
    <property type="match status" value="2"/>
</dbReference>
<evidence type="ECO:0000256" key="11">
    <source>
        <dbReference type="RuleBase" id="RU362091"/>
    </source>
</evidence>
<keyword evidence="14" id="KW-1185">Reference proteome</keyword>
<evidence type="ECO:0000256" key="2">
    <source>
        <dbReference type="ARBA" id="ARBA00006434"/>
    </source>
</evidence>
<feature type="transmembrane region" description="Helical" evidence="12">
    <location>
        <begin position="55"/>
        <end position="74"/>
    </location>
</feature>
<keyword evidence="6 12" id="KW-1133">Transmembrane helix</keyword>
<keyword evidence="5 12" id="KW-0812">Transmembrane</keyword>
<sequence length="685" mass="76120">MQLFSQTAPASGLATLDHLVIGIYLAAMMTMGFYLSFRQKSTEDFFLAGRNLPSWAVGISLMASLLSTITYLATPGEMFRSGPNYLFRYLGIPLVLMATWFIWVPFFMRLRLTSAYEYLERRFNYATRALAAFFCLMLILGWMAVVVLTASKAMTEIVQLDLNWFFGRNIPATQTMDDGSAVYVPSEILDGEVVADRILASAEEETAYGWIFKQMTVEEQESLRESTEKQTTVAAIFNRLLSDKELYNSEAWEDVPLTETAQTFTGVPLEQLTHQELTHYNRALLKSVFPTELSAATPAYADADMHALIISVGLFSVLYTTLGGLRAVVWTDVIQFFVLILGAFLTIGIIAWVTTSTPVDWFNTVTERKYEEVEWYSFDVGNRSTVLFIVTSMFFWSFCTHGANQVALQRYFSTRNVREGRKSYLVSAFSDIVLGLVLGCVGMALVYYVQHPDVSGLLPTTADLDSAVSSIRTEAQDKVFPQFIRIALPDGVRGLVVAALFAAAMSTIDSGANSISTIVTVDYYRPFAKEQATAKAELRLARTLTASMGLLIVVSTIFIYHLSKGTDLISICQKGFNCFLGPLGGLFFVGVFSPYVSSRSAILGVLVGEVVGVCASYSQELFNASFSTHLVIAAAWFATVVSAHIFAMILRDFATEEQRRWMFRPVLNNDIPDVDELSRSNDLPS</sequence>
<feature type="transmembrane region" description="Helical" evidence="12">
    <location>
        <begin position="86"/>
        <end position="108"/>
    </location>
</feature>
<evidence type="ECO:0000256" key="1">
    <source>
        <dbReference type="ARBA" id="ARBA00004651"/>
    </source>
</evidence>
<feature type="transmembrane region" description="Helical" evidence="12">
    <location>
        <begin position="129"/>
        <end position="150"/>
    </location>
</feature>
<proteinExistence type="inferred from homology"/>
<dbReference type="AlphaFoldDB" id="A0A518CLW0"/>
<feature type="transmembrane region" description="Helical" evidence="12">
    <location>
        <begin position="385"/>
        <end position="403"/>
    </location>
</feature>
<keyword evidence="3" id="KW-0813">Transport</keyword>
<keyword evidence="7" id="KW-0915">Sodium</keyword>
<dbReference type="PANTHER" id="PTHR42985:SF40">
    <property type="entry name" value="LD47995P-RELATED"/>
    <property type="match status" value="1"/>
</dbReference>
<evidence type="ECO:0000256" key="10">
    <source>
        <dbReference type="ARBA" id="ARBA00023201"/>
    </source>
</evidence>